<dbReference type="EMBL" id="JADOUF010000001">
    <property type="protein sequence ID" value="MBG6141481.1"/>
    <property type="molecule type" value="Genomic_DNA"/>
</dbReference>
<dbReference type="SUPFAM" id="SSF52540">
    <property type="entry name" value="P-loop containing nucleoside triphosphate hydrolases"/>
    <property type="match status" value="1"/>
</dbReference>
<evidence type="ECO:0000313" key="2">
    <source>
        <dbReference type="Proteomes" id="UP000622552"/>
    </source>
</evidence>
<evidence type="ECO:0000313" key="1">
    <source>
        <dbReference type="EMBL" id="MBG6141481.1"/>
    </source>
</evidence>
<dbReference type="Proteomes" id="UP000622552">
    <property type="component" value="Unassembled WGS sequence"/>
</dbReference>
<name>A0A8J7GZT8_9ACTN</name>
<keyword evidence="2" id="KW-1185">Reference proteome</keyword>
<comment type="caution">
    <text evidence="1">The sequence shown here is derived from an EMBL/GenBank/DDBJ whole genome shotgun (WGS) entry which is preliminary data.</text>
</comment>
<gene>
    <name evidence="1" type="ORF">IW245_007675</name>
</gene>
<dbReference type="InterPro" id="IPR011990">
    <property type="entry name" value="TPR-like_helical_dom_sf"/>
</dbReference>
<dbReference type="SUPFAM" id="SSF48452">
    <property type="entry name" value="TPR-like"/>
    <property type="match status" value="1"/>
</dbReference>
<protein>
    <submittedName>
        <fullName evidence="1">RecA/RadA recombinase</fullName>
    </submittedName>
</protein>
<dbReference type="AlphaFoldDB" id="A0A8J7GZT8"/>
<accession>A0A8J7GZT8</accession>
<dbReference type="InterPro" id="IPR027417">
    <property type="entry name" value="P-loop_NTPase"/>
</dbReference>
<reference evidence="1" key="1">
    <citation type="submission" date="2020-11" db="EMBL/GenBank/DDBJ databases">
        <title>Sequencing the genomes of 1000 actinobacteria strains.</title>
        <authorList>
            <person name="Klenk H.-P."/>
        </authorList>
    </citation>
    <scope>NUCLEOTIDE SEQUENCE</scope>
    <source>
        <strain evidence="1">DSM 45356</strain>
    </source>
</reference>
<sequence>MTAPARFIGRRAEIARALGLLTPAPHGSVLDVVGMHGIGKTFFLQEMVSEARAAGSRVFYKDLADDLTGLGFDERHGTGPDAGLAVLVETLVFAGKLARSLLEAFGRSGRELREVVKLHAQLRARLEEGSGNTVTLGAHSSVENMNLRVVEDVARVMALQAEFDEAFVGAWPAATGGRPVLLAIDSFERVVDDEIGRWLLKTVTSLPNTLTLLARTPTGHSLVSDSAHVHREPLAPFEPAEVAEYLQEQVGPELVDGDIAEIVYTFTHGHPGGVDLAGRYLLEHGAARQGRMTPAELRREFARLPEREGDRWGGMVDLILGVLRGERRSSLTPAVECAAVVGRFDAPMMVDLLGLTDTGEADRVLKGLEGLRLAWNVPDEVGERSDWYRLHEFIRISLAEQLRTGNQDRWLHLHDLAARHCYDRLLNWEDDRGEYGTWHCYENPHWQEYKQAWLHHTGQTTPDPRLTFVRFLVVFLEAFWWWGCYHPFPFNRQLIDDWERFLGAWGTRPTWNARGGSPKVAGQRLSDALVFLIDHYPHGHDKSRPSQPWEAIRRKLLQAQDICGLAPGGRLRVSEEDTVAVARARGLLDIFLAHTRRFADPADPGAVRYYDSALTAFVDDHWVTEWLLFERADLDLERGLLDEALAGVDRAARAVLELADTDDEWDHELAANLHRVRADVLWARGEPDRAAEAYRLALVDAYWFQGSPHEPDAYSARFYKEITSRAVDRIVSLAATDPDAAVRFAMAVRPLAEEAGGVAADGVRELILTGSPEALADRLLPRGPAEHELSDPQSEFLDELRDRREFAPEPRENITVLLRIEEDSPE</sequence>
<organism evidence="1 2">
    <name type="scientific">Longispora fulva</name>
    <dbReference type="NCBI Taxonomy" id="619741"/>
    <lineage>
        <taxon>Bacteria</taxon>
        <taxon>Bacillati</taxon>
        <taxon>Actinomycetota</taxon>
        <taxon>Actinomycetes</taxon>
        <taxon>Micromonosporales</taxon>
        <taxon>Micromonosporaceae</taxon>
        <taxon>Longispora</taxon>
    </lineage>
</organism>
<dbReference type="RefSeq" id="WP_197007886.1">
    <property type="nucleotide sequence ID" value="NZ_BONS01000013.1"/>
</dbReference>
<proteinExistence type="predicted"/>